<evidence type="ECO:0000256" key="1">
    <source>
        <dbReference type="SAM" id="Phobius"/>
    </source>
</evidence>
<proteinExistence type="predicted"/>
<keyword evidence="1" id="KW-0472">Membrane</keyword>
<evidence type="ECO:0000313" key="4">
    <source>
        <dbReference type="Proteomes" id="UP000011087"/>
    </source>
</evidence>
<dbReference type="EMBL" id="JH992998">
    <property type="protein sequence ID" value="EKX45606.1"/>
    <property type="molecule type" value="Genomic_DNA"/>
</dbReference>
<keyword evidence="4" id="KW-1185">Reference proteome</keyword>
<dbReference type="Proteomes" id="UP000011087">
    <property type="component" value="Unassembled WGS sequence"/>
</dbReference>
<dbReference type="GeneID" id="17302302"/>
<name>L1JAQ0_GUITC</name>
<dbReference type="EnsemblProtists" id="EKX45606">
    <property type="protein sequence ID" value="EKX45606"/>
    <property type="gene ID" value="GUITHDRAFT_152646"/>
</dbReference>
<reference evidence="2 4" key="1">
    <citation type="journal article" date="2012" name="Nature">
        <title>Algal genomes reveal evolutionary mosaicism and the fate of nucleomorphs.</title>
        <authorList>
            <consortium name="DOE Joint Genome Institute"/>
            <person name="Curtis B.A."/>
            <person name="Tanifuji G."/>
            <person name="Burki F."/>
            <person name="Gruber A."/>
            <person name="Irimia M."/>
            <person name="Maruyama S."/>
            <person name="Arias M.C."/>
            <person name="Ball S.G."/>
            <person name="Gile G.H."/>
            <person name="Hirakawa Y."/>
            <person name="Hopkins J.F."/>
            <person name="Kuo A."/>
            <person name="Rensing S.A."/>
            <person name="Schmutz J."/>
            <person name="Symeonidi A."/>
            <person name="Elias M."/>
            <person name="Eveleigh R.J."/>
            <person name="Herman E.K."/>
            <person name="Klute M.J."/>
            <person name="Nakayama T."/>
            <person name="Obornik M."/>
            <person name="Reyes-Prieto A."/>
            <person name="Armbrust E.V."/>
            <person name="Aves S.J."/>
            <person name="Beiko R.G."/>
            <person name="Coutinho P."/>
            <person name="Dacks J.B."/>
            <person name="Durnford D.G."/>
            <person name="Fast N.M."/>
            <person name="Green B.R."/>
            <person name="Grisdale C.J."/>
            <person name="Hempel F."/>
            <person name="Henrissat B."/>
            <person name="Hoppner M.P."/>
            <person name="Ishida K."/>
            <person name="Kim E."/>
            <person name="Koreny L."/>
            <person name="Kroth P.G."/>
            <person name="Liu Y."/>
            <person name="Malik S.B."/>
            <person name="Maier U.G."/>
            <person name="McRose D."/>
            <person name="Mock T."/>
            <person name="Neilson J.A."/>
            <person name="Onodera N.T."/>
            <person name="Poole A.M."/>
            <person name="Pritham E.J."/>
            <person name="Richards T.A."/>
            <person name="Rocap G."/>
            <person name="Roy S.W."/>
            <person name="Sarai C."/>
            <person name="Schaack S."/>
            <person name="Shirato S."/>
            <person name="Slamovits C.H."/>
            <person name="Spencer D.F."/>
            <person name="Suzuki S."/>
            <person name="Worden A.Z."/>
            <person name="Zauner S."/>
            <person name="Barry K."/>
            <person name="Bell C."/>
            <person name="Bharti A.K."/>
            <person name="Crow J.A."/>
            <person name="Grimwood J."/>
            <person name="Kramer R."/>
            <person name="Lindquist E."/>
            <person name="Lucas S."/>
            <person name="Salamov A."/>
            <person name="McFadden G.I."/>
            <person name="Lane C.E."/>
            <person name="Keeling P.J."/>
            <person name="Gray M.W."/>
            <person name="Grigoriev I.V."/>
            <person name="Archibald J.M."/>
        </authorList>
    </citation>
    <scope>NUCLEOTIDE SEQUENCE</scope>
    <source>
        <strain evidence="2 4">CCMP2712</strain>
    </source>
</reference>
<gene>
    <name evidence="2" type="ORF">GUITHDRAFT_152646</name>
</gene>
<dbReference type="KEGG" id="gtt:GUITHDRAFT_152646"/>
<dbReference type="PaxDb" id="55529-EKX45606"/>
<dbReference type="HOGENOM" id="CLU_1565842_0_0_1"/>
<sequence length="171" mass="19005">MILQKQSLGTHSKACSYVAQSRGLAFVASDKQDEGSKLSTREKVENYLKERGISWMEIPKALVLYELTSAGIMMAIWGICYAFQPMQRGIMMTKALKPGAYEKAIAAGKKITGKEQAVRAVTAYAEGLLIRSAFKPLIIPAKLFLTWKFQQAVNYFTKTLKKDSTLVKKAS</sequence>
<evidence type="ECO:0000313" key="3">
    <source>
        <dbReference type="EnsemblProtists" id="EKX45606"/>
    </source>
</evidence>
<reference evidence="3" key="3">
    <citation type="submission" date="2016-03" db="UniProtKB">
        <authorList>
            <consortium name="EnsemblProtists"/>
        </authorList>
    </citation>
    <scope>IDENTIFICATION</scope>
</reference>
<dbReference type="OMA" id="CIKPITF"/>
<accession>L1JAQ0</accession>
<dbReference type="OrthoDB" id="6239435at2759"/>
<dbReference type="AlphaFoldDB" id="L1JAQ0"/>
<reference evidence="4" key="2">
    <citation type="submission" date="2012-11" db="EMBL/GenBank/DDBJ databases">
        <authorList>
            <person name="Kuo A."/>
            <person name="Curtis B.A."/>
            <person name="Tanifuji G."/>
            <person name="Burki F."/>
            <person name="Gruber A."/>
            <person name="Irimia M."/>
            <person name="Maruyama S."/>
            <person name="Arias M.C."/>
            <person name="Ball S.G."/>
            <person name="Gile G.H."/>
            <person name="Hirakawa Y."/>
            <person name="Hopkins J.F."/>
            <person name="Rensing S.A."/>
            <person name="Schmutz J."/>
            <person name="Symeonidi A."/>
            <person name="Elias M."/>
            <person name="Eveleigh R.J."/>
            <person name="Herman E.K."/>
            <person name="Klute M.J."/>
            <person name="Nakayama T."/>
            <person name="Obornik M."/>
            <person name="Reyes-Prieto A."/>
            <person name="Armbrust E.V."/>
            <person name="Aves S.J."/>
            <person name="Beiko R.G."/>
            <person name="Coutinho P."/>
            <person name="Dacks J.B."/>
            <person name="Durnford D.G."/>
            <person name="Fast N.M."/>
            <person name="Green B.R."/>
            <person name="Grisdale C."/>
            <person name="Hempe F."/>
            <person name="Henrissat B."/>
            <person name="Hoppner M.P."/>
            <person name="Ishida K.-I."/>
            <person name="Kim E."/>
            <person name="Koreny L."/>
            <person name="Kroth P.G."/>
            <person name="Liu Y."/>
            <person name="Malik S.-B."/>
            <person name="Maier U.G."/>
            <person name="McRose D."/>
            <person name="Mock T."/>
            <person name="Neilson J.A."/>
            <person name="Onodera N.T."/>
            <person name="Poole A.M."/>
            <person name="Pritham E.J."/>
            <person name="Richards T.A."/>
            <person name="Rocap G."/>
            <person name="Roy S.W."/>
            <person name="Sarai C."/>
            <person name="Schaack S."/>
            <person name="Shirato S."/>
            <person name="Slamovits C.H."/>
            <person name="Spencer D.F."/>
            <person name="Suzuki S."/>
            <person name="Worden A.Z."/>
            <person name="Zauner S."/>
            <person name="Barry K."/>
            <person name="Bell C."/>
            <person name="Bharti A.K."/>
            <person name="Crow J.A."/>
            <person name="Grimwood J."/>
            <person name="Kramer R."/>
            <person name="Lindquist E."/>
            <person name="Lucas S."/>
            <person name="Salamov A."/>
            <person name="McFadden G.I."/>
            <person name="Lane C.E."/>
            <person name="Keeling P.J."/>
            <person name="Gray M.W."/>
            <person name="Grigoriev I.V."/>
            <person name="Archibald J.M."/>
        </authorList>
    </citation>
    <scope>NUCLEOTIDE SEQUENCE</scope>
    <source>
        <strain evidence="4">CCMP2712</strain>
    </source>
</reference>
<protein>
    <submittedName>
        <fullName evidence="2 3">Uncharacterized protein</fullName>
    </submittedName>
</protein>
<keyword evidence="1" id="KW-1133">Transmembrane helix</keyword>
<organism evidence="2">
    <name type="scientific">Guillardia theta (strain CCMP2712)</name>
    <name type="common">Cryptophyte</name>
    <dbReference type="NCBI Taxonomy" id="905079"/>
    <lineage>
        <taxon>Eukaryota</taxon>
        <taxon>Cryptophyceae</taxon>
        <taxon>Pyrenomonadales</taxon>
        <taxon>Geminigeraceae</taxon>
        <taxon>Guillardia</taxon>
    </lineage>
</organism>
<keyword evidence="1" id="KW-0812">Transmembrane</keyword>
<feature type="transmembrane region" description="Helical" evidence="1">
    <location>
        <begin position="62"/>
        <end position="83"/>
    </location>
</feature>
<dbReference type="RefSeq" id="XP_005832586.1">
    <property type="nucleotide sequence ID" value="XM_005832529.1"/>
</dbReference>
<evidence type="ECO:0000313" key="2">
    <source>
        <dbReference type="EMBL" id="EKX45606.1"/>
    </source>
</evidence>